<evidence type="ECO:0000313" key="2">
    <source>
        <dbReference type="Proteomes" id="UP000637239"/>
    </source>
</evidence>
<protein>
    <submittedName>
        <fullName evidence="1">Uncharacterized protein</fullName>
    </submittedName>
</protein>
<gene>
    <name evidence="1" type="ORF">ACHE_50043A</name>
</gene>
<organism evidence="1 2">
    <name type="scientific">Aspergillus chevalieri</name>
    <name type="common">Eurotium chevalieri</name>
    <dbReference type="NCBI Taxonomy" id="182096"/>
    <lineage>
        <taxon>Eukaryota</taxon>
        <taxon>Fungi</taxon>
        <taxon>Dikarya</taxon>
        <taxon>Ascomycota</taxon>
        <taxon>Pezizomycotina</taxon>
        <taxon>Eurotiomycetes</taxon>
        <taxon>Eurotiomycetidae</taxon>
        <taxon>Eurotiales</taxon>
        <taxon>Aspergillaceae</taxon>
        <taxon>Aspergillus</taxon>
        <taxon>Aspergillus subgen. Aspergillus</taxon>
    </lineage>
</organism>
<accession>A0A7R7VQ92</accession>
<dbReference type="EMBL" id="AP024420">
    <property type="protein sequence ID" value="BCR88845.1"/>
    <property type="molecule type" value="Genomic_DNA"/>
</dbReference>
<dbReference type="GeneID" id="66983203"/>
<dbReference type="KEGG" id="ache:ACHE_50043A"/>
<dbReference type="AlphaFoldDB" id="A0A7R7VQ92"/>
<keyword evidence="2" id="KW-1185">Reference proteome</keyword>
<evidence type="ECO:0000313" key="1">
    <source>
        <dbReference type="EMBL" id="BCR88845.1"/>
    </source>
</evidence>
<dbReference type="Proteomes" id="UP000637239">
    <property type="component" value="Chromosome 5"/>
</dbReference>
<proteinExistence type="predicted"/>
<reference evidence="1" key="2">
    <citation type="submission" date="2021-02" db="EMBL/GenBank/DDBJ databases">
        <title>Aspergillus chevalieri M1 genome sequence.</title>
        <authorList>
            <person name="Kadooka C."/>
            <person name="Mori K."/>
            <person name="Futagami T."/>
        </authorList>
    </citation>
    <scope>NUCLEOTIDE SEQUENCE</scope>
    <source>
        <strain evidence="1">M1</strain>
    </source>
</reference>
<name>A0A7R7VQ92_ASPCH</name>
<dbReference type="RefSeq" id="XP_043137367.1">
    <property type="nucleotide sequence ID" value="XM_043279715.1"/>
</dbReference>
<reference evidence="1" key="1">
    <citation type="submission" date="2021-01" db="EMBL/GenBank/DDBJ databases">
        <authorList>
            <consortium name="Aspergillus chevalieri M1 genome sequencing consortium"/>
            <person name="Kazuki M."/>
            <person name="Futagami T."/>
        </authorList>
    </citation>
    <scope>NUCLEOTIDE SEQUENCE</scope>
    <source>
        <strain evidence="1">M1</strain>
    </source>
</reference>
<sequence>MIEEIPNPRSEGPKVMVYCVGIGTFTASAFNAIVSSSVVALDLSYAMPIAVNCLRGRKLLPPRAWQLPSGMGWLADMVSYRVTCYVVQSASAYERNAAWLVVYCSDNGAVSVSTWAAGHWE</sequence>